<protein>
    <submittedName>
        <fullName evidence="2">Uncharacterized protein</fullName>
    </submittedName>
</protein>
<dbReference type="Proteomes" id="UP001163828">
    <property type="component" value="Unassembled WGS sequence"/>
</dbReference>
<keyword evidence="1" id="KW-1133">Transmembrane helix</keyword>
<evidence type="ECO:0000256" key="1">
    <source>
        <dbReference type="SAM" id="Phobius"/>
    </source>
</evidence>
<gene>
    <name evidence="2" type="ORF">F5050DRAFT_469149</name>
</gene>
<feature type="transmembrane region" description="Helical" evidence="1">
    <location>
        <begin position="88"/>
        <end position="109"/>
    </location>
</feature>
<organism evidence="2 3">
    <name type="scientific">Lentinula boryana</name>
    <dbReference type="NCBI Taxonomy" id="40481"/>
    <lineage>
        <taxon>Eukaryota</taxon>
        <taxon>Fungi</taxon>
        <taxon>Dikarya</taxon>
        <taxon>Basidiomycota</taxon>
        <taxon>Agaricomycotina</taxon>
        <taxon>Agaricomycetes</taxon>
        <taxon>Agaricomycetidae</taxon>
        <taxon>Agaricales</taxon>
        <taxon>Marasmiineae</taxon>
        <taxon>Omphalotaceae</taxon>
        <taxon>Lentinula</taxon>
    </lineage>
</organism>
<reference evidence="2" key="1">
    <citation type="submission" date="2022-08" db="EMBL/GenBank/DDBJ databases">
        <authorList>
            <consortium name="DOE Joint Genome Institute"/>
            <person name="Min B."/>
            <person name="Riley R."/>
            <person name="Sierra-Patev S."/>
            <person name="Naranjo-Ortiz M."/>
            <person name="Looney B."/>
            <person name="Konkel Z."/>
            <person name="Slot J.C."/>
            <person name="Sakamoto Y."/>
            <person name="Steenwyk J.L."/>
            <person name="Rokas A."/>
            <person name="Carro J."/>
            <person name="Camarero S."/>
            <person name="Ferreira P."/>
            <person name="Molpeceres G."/>
            <person name="Ruiz-Duenas F.J."/>
            <person name="Serrano A."/>
            <person name="Henrissat B."/>
            <person name="Drula E."/>
            <person name="Hughes K.W."/>
            <person name="Mata J.L."/>
            <person name="Ishikawa N.K."/>
            <person name="Vargas-Isla R."/>
            <person name="Ushijima S."/>
            <person name="Smith C.A."/>
            <person name="Ahrendt S."/>
            <person name="Andreopoulos W."/>
            <person name="He G."/>
            <person name="Labutti K."/>
            <person name="Lipzen A."/>
            <person name="Ng V."/>
            <person name="Sandor L."/>
            <person name="Barry K."/>
            <person name="Martinez A.T."/>
            <person name="Xiao Y."/>
            <person name="Gibbons J.G."/>
            <person name="Terashima K."/>
            <person name="Hibbett D.S."/>
            <person name="Grigoriev I.V."/>
        </authorList>
    </citation>
    <scope>NUCLEOTIDE SEQUENCE</scope>
    <source>
        <strain evidence="2">TFB10827</strain>
    </source>
</reference>
<evidence type="ECO:0000313" key="3">
    <source>
        <dbReference type="Proteomes" id="UP001163828"/>
    </source>
</evidence>
<sequence length="117" mass="12886">MYSSFHSAESPSSDPMFYPCFFECLRKLQATSYKSYALCPLSATTKNLRPCNEAVSPVIYNLFLLTIIAIHLGLIAVLRYLAIAHPTIFVGGSCCLTFDVHVGVSAVYLREKVGDLS</sequence>
<name>A0ABQ8Q7J6_9AGAR</name>
<accession>A0ABQ8Q7J6</accession>
<keyword evidence="1" id="KW-0812">Transmembrane</keyword>
<comment type="caution">
    <text evidence="2">The sequence shown here is derived from an EMBL/GenBank/DDBJ whole genome shotgun (WGS) entry which is preliminary data.</text>
</comment>
<keyword evidence="3" id="KW-1185">Reference proteome</keyword>
<feature type="transmembrane region" description="Helical" evidence="1">
    <location>
        <begin position="58"/>
        <end position="82"/>
    </location>
</feature>
<keyword evidence="1" id="KW-0472">Membrane</keyword>
<proteinExistence type="predicted"/>
<dbReference type="EMBL" id="MU790700">
    <property type="protein sequence ID" value="KAJ3994486.1"/>
    <property type="molecule type" value="Genomic_DNA"/>
</dbReference>
<evidence type="ECO:0000313" key="2">
    <source>
        <dbReference type="EMBL" id="KAJ3994486.1"/>
    </source>
</evidence>